<accession>A0A6J5Q5S7</accession>
<gene>
    <name evidence="2" type="ORF">UFOVP1015_16</name>
    <name evidence="3" type="ORF">UFOVP1551_47</name>
</gene>
<sequence length="249" mass="29299">MANRVVRNWTHSDRINNLSEGAEIFFTRLIMTVDDYGCFHANPKLLLASCFPLKNYTTDDIGDWLTECKQQELLVTYLVEKKLYLQILDFKQTLRRPKHLFPTSDGHCPTSDGQVTDNDGQVTAEKKRNRNESESEIEKKDKIFSWFEKILLEQTLAENFCQLAFVEITDFVPAVENFFAKNQTVGNWETYNDFKKHFLNWCPRWPEYKKQNNGNKQSTFKDATGFRSDNPFLKEFIERKRFENMDSGS</sequence>
<feature type="compositionally biased region" description="Basic and acidic residues" evidence="1">
    <location>
        <begin position="124"/>
        <end position="134"/>
    </location>
</feature>
<evidence type="ECO:0000313" key="2">
    <source>
        <dbReference type="EMBL" id="CAB4177907.1"/>
    </source>
</evidence>
<dbReference type="EMBL" id="LR796962">
    <property type="protein sequence ID" value="CAB4177907.1"/>
    <property type="molecule type" value="Genomic_DNA"/>
</dbReference>
<evidence type="ECO:0000256" key="1">
    <source>
        <dbReference type="SAM" id="MobiDB-lite"/>
    </source>
</evidence>
<organism evidence="2">
    <name type="scientific">uncultured Caudovirales phage</name>
    <dbReference type="NCBI Taxonomy" id="2100421"/>
    <lineage>
        <taxon>Viruses</taxon>
        <taxon>Duplodnaviria</taxon>
        <taxon>Heunggongvirae</taxon>
        <taxon>Uroviricota</taxon>
        <taxon>Caudoviricetes</taxon>
        <taxon>Peduoviridae</taxon>
        <taxon>Maltschvirus</taxon>
        <taxon>Maltschvirus maltsch</taxon>
    </lineage>
</organism>
<name>A0A6J5Q5S7_9CAUD</name>
<protein>
    <recommendedName>
        <fullName evidence="4">DnaT DNA-binding domain-containing protein</fullName>
    </recommendedName>
</protein>
<evidence type="ECO:0000313" key="3">
    <source>
        <dbReference type="EMBL" id="CAB5229389.1"/>
    </source>
</evidence>
<feature type="region of interest" description="Disordered" evidence="1">
    <location>
        <begin position="101"/>
        <end position="134"/>
    </location>
</feature>
<dbReference type="EMBL" id="LR798401">
    <property type="protein sequence ID" value="CAB5229389.1"/>
    <property type="molecule type" value="Genomic_DNA"/>
</dbReference>
<reference evidence="2" key="1">
    <citation type="submission" date="2020-05" db="EMBL/GenBank/DDBJ databases">
        <authorList>
            <person name="Chiriac C."/>
            <person name="Salcher M."/>
            <person name="Ghai R."/>
            <person name="Kavagutti S V."/>
        </authorList>
    </citation>
    <scope>NUCLEOTIDE SEQUENCE</scope>
</reference>
<feature type="compositionally biased region" description="Polar residues" evidence="1">
    <location>
        <begin position="111"/>
        <end position="121"/>
    </location>
</feature>
<evidence type="ECO:0008006" key="4">
    <source>
        <dbReference type="Google" id="ProtNLM"/>
    </source>
</evidence>
<proteinExistence type="predicted"/>